<protein>
    <submittedName>
        <fullName evidence="1">Uncharacterized protein</fullName>
    </submittedName>
</protein>
<evidence type="ECO:0000313" key="1">
    <source>
        <dbReference type="EMBL" id="MBX44887.1"/>
    </source>
</evidence>
<sequence length="36" mass="4040">MLTMASVQWELVLTVRSSKSSTSQKASIRHLQAVQH</sequence>
<organism evidence="1">
    <name type="scientific">Rhizophora mucronata</name>
    <name type="common">Asiatic mangrove</name>
    <dbReference type="NCBI Taxonomy" id="61149"/>
    <lineage>
        <taxon>Eukaryota</taxon>
        <taxon>Viridiplantae</taxon>
        <taxon>Streptophyta</taxon>
        <taxon>Embryophyta</taxon>
        <taxon>Tracheophyta</taxon>
        <taxon>Spermatophyta</taxon>
        <taxon>Magnoliopsida</taxon>
        <taxon>eudicotyledons</taxon>
        <taxon>Gunneridae</taxon>
        <taxon>Pentapetalae</taxon>
        <taxon>rosids</taxon>
        <taxon>fabids</taxon>
        <taxon>Malpighiales</taxon>
        <taxon>Rhizophoraceae</taxon>
        <taxon>Rhizophora</taxon>
    </lineage>
</organism>
<dbReference type="AlphaFoldDB" id="A0A2P2NQW1"/>
<proteinExistence type="predicted"/>
<accession>A0A2P2NQW1</accession>
<dbReference type="EMBL" id="GGEC01064403">
    <property type="protein sequence ID" value="MBX44887.1"/>
    <property type="molecule type" value="Transcribed_RNA"/>
</dbReference>
<reference evidence="1" key="1">
    <citation type="submission" date="2018-02" db="EMBL/GenBank/DDBJ databases">
        <title>Rhizophora mucronata_Transcriptome.</title>
        <authorList>
            <person name="Meera S.P."/>
            <person name="Sreeshan A."/>
            <person name="Augustine A."/>
        </authorList>
    </citation>
    <scope>NUCLEOTIDE SEQUENCE</scope>
    <source>
        <tissue evidence="1">Leaf</tissue>
    </source>
</reference>
<name>A0A2P2NQW1_RHIMU</name>